<comment type="caution">
    <text evidence="2">The sequence shown here is derived from an EMBL/GenBank/DDBJ whole genome shotgun (WGS) entry which is preliminary data.</text>
</comment>
<protein>
    <submittedName>
        <fullName evidence="2">Uncharacterized protein</fullName>
    </submittedName>
</protein>
<organism evidence="2 3">
    <name type="scientific">Periplaneta americana</name>
    <name type="common">American cockroach</name>
    <name type="synonym">Blatta americana</name>
    <dbReference type="NCBI Taxonomy" id="6978"/>
    <lineage>
        <taxon>Eukaryota</taxon>
        <taxon>Metazoa</taxon>
        <taxon>Ecdysozoa</taxon>
        <taxon>Arthropoda</taxon>
        <taxon>Hexapoda</taxon>
        <taxon>Insecta</taxon>
        <taxon>Pterygota</taxon>
        <taxon>Neoptera</taxon>
        <taxon>Polyneoptera</taxon>
        <taxon>Dictyoptera</taxon>
        <taxon>Blattodea</taxon>
        <taxon>Blattoidea</taxon>
        <taxon>Blattidae</taxon>
        <taxon>Blattinae</taxon>
        <taxon>Periplaneta</taxon>
    </lineage>
</organism>
<reference evidence="2 3" key="1">
    <citation type="journal article" date="2022" name="Allergy">
        <title>Genome assembly and annotation of Periplaneta americana reveal a comprehensive cockroach allergen profile.</title>
        <authorList>
            <person name="Wang L."/>
            <person name="Xiong Q."/>
            <person name="Saelim N."/>
            <person name="Wang L."/>
            <person name="Nong W."/>
            <person name="Wan A.T."/>
            <person name="Shi M."/>
            <person name="Liu X."/>
            <person name="Cao Q."/>
            <person name="Hui J.H.L."/>
            <person name="Sookrung N."/>
            <person name="Leung T.F."/>
            <person name="Tungtrongchitr A."/>
            <person name="Tsui S.K.W."/>
        </authorList>
    </citation>
    <scope>NUCLEOTIDE SEQUENCE [LARGE SCALE GENOMIC DNA]</scope>
    <source>
        <strain evidence="2">PWHHKU_190912</strain>
    </source>
</reference>
<dbReference type="Proteomes" id="UP001148838">
    <property type="component" value="Unassembled WGS sequence"/>
</dbReference>
<keyword evidence="3" id="KW-1185">Reference proteome</keyword>
<sequence>MAGLCEGGNEPPGSLKAIWKLKNFSNHLGQWYITPLSRANDEPVVTQTKHRKWNGLAIHSKEKGIKKANKMKGTKTNILLKSAGSERGKQNGDYLTSALRLGKMSGKTKPGNQPKRESNSRPSAALDKRVYSLIHAGGW</sequence>
<evidence type="ECO:0000313" key="2">
    <source>
        <dbReference type="EMBL" id="KAJ4433734.1"/>
    </source>
</evidence>
<name>A0ABQ8SHW0_PERAM</name>
<dbReference type="EMBL" id="JAJSOF020000027">
    <property type="protein sequence ID" value="KAJ4433734.1"/>
    <property type="molecule type" value="Genomic_DNA"/>
</dbReference>
<proteinExistence type="predicted"/>
<feature type="region of interest" description="Disordered" evidence="1">
    <location>
        <begin position="101"/>
        <end position="127"/>
    </location>
</feature>
<accession>A0ABQ8SHW0</accession>
<evidence type="ECO:0000256" key="1">
    <source>
        <dbReference type="SAM" id="MobiDB-lite"/>
    </source>
</evidence>
<evidence type="ECO:0000313" key="3">
    <source>
        <dbReference type="Proteomes" id="UP001148838"/>
    </source>
</evidence>
<gene>
    <name evidence="2" type="ORF">ANN_16045</name>
</gene>